<evidence type="ECO:0000259" key="1">
    <source>
        <dbReference type="Pfam" id="PF03050"/>
    </source>
</evidence>
<dbReference type="InterPro" id="IPR004291">
    <property type="entry name" value="Transposase_IS66_central"/>
</dbReference>
<dbReference type="Pfam" id="PF03050">
    <property type="entry name" value="DDE_Tnp_IS66"/>
    <property type="match status" value="1"/>
</dbReference>
<dbReference type="AlphaFoldDB" id="A0A5C6KFT9"/>
<dbReference type="Proteomes" id="UP000315827">
    <property type="component" value="Unassembled WGS sequence"/>
</dbReference>
<dbReference type="EMBL" id="VOHW01000006">
    <property type="protein sequence ID" value="TWV61369.1"/>
    <property type="molecule type" value="Genomic_DNA"/>
</dbReference>
<proteinExistence type="predicted"/>
<feature type="domain" description="Transposase IS66 central" evidence="1">
    <location>
        <begin position="7"/>
        <end position="103"/>
    </location>
</feature>
<dbReference type="PANTHER" id="PTHR33678:SF2">
    <property type="match status" value="1"/>
</dbReference>
<organism evidence="2 3">
    <name type="scientific">Parabacteroides distasonis</name>
    <dbReference type="NCBI Taxonomy" id="823"/>
    <lineage>
        <taxon>Bacteria</taxon>
        <taxon>Pseudomonadati</taxon>
        <taxon>Bacteroidota</taxon>
        <taxon>Bacteroidia</taxon>
        <taxon>Bacteroidales</taxon>
        <taxon>Tannerellaceae</taxon>
        <taxon>Parabacteroides</taxon>
    </lineage>
</organism>
<reference evidence="2 3" key="1">
    <citation type="submission" date="2019-07" db="EMBL/GenBank/DDBJ databases">
        <title>Genome sequencing of Parabacteroides distasonis iSURF_7.</title>
        <authorList>
            <person name="Degefu H.N."/>
            <person name="Ruoff K.L."/>
            <person name="Price C.E."/>
            <person name="Valls R.A."/>
            <person name="O'Toole G.A."/>
        </authorList>
    </citation>
    <scope>NUCLEOTIDE SEQUENCE [LARGE SCALE GENOMIC DNA]</scope>
    <source>
        <strain evidence="2 3">CFPLTA003_1B</strain>
    </source>
</reference>
<name>A0A5C6KFT9_PARDI</name>
<sequence length="109" mass="13010">MVYKLENITYFFYDNAEDDSRVSHPIETFWGSFLGGVQSDGYVVYKHLPEVQSQNEFILCWAHVRNKFAMIYESNKDMNADWFVKKIGELYRIESECVLKRLKPDEIRK</sequence>
<evidence type="ECO:0000313" key="3">
    <source>
        <dbReference type="Proteomes" id="UP000315827"/>
    </source>
</evidence>
<gene>
    <name evidence="2" type="ORF">FSA05_12100</name>
</gene>
<evidence type="ECO:0000313" key="2">
    <source>
        <dbReference type="EMBL" id="TWV61369.1"/>
    </source>
</evidence>
<protein>
    <submittedName>
        <fullName evidence="2">Transposase</fullName>
    </submittedName>
</protein>
<comment type="caution">
    <text evidence="2">The sequence shown here is derived from an EMBL/GenBank/DDBJ whole genome shotgun (WGS) entry which is preliminary data.</text>
</comment>
<dbReference type="InterPro" id="IPR052344">
    <property type="entry name" value="Transposase-related"/>
</dbReference>
<dbReference type="PANTHER" id="PTHR33678">
    <property type="entry name" value="BLL1576 PROTEIN"/>
    <property type="match status" value="1"/>
</dbReference>
<accession>A0A5C6KFT9</accession>